<evidence type="ECO:0000313" key="5">
    <source>
        <dbReference type="EMBL" id="ETR70118.1"/>
    </source>
</evidence>
<dbReference type="GO" id="GO:0016020">
    <property type="term" value="C:membrane"/>
    <property type="evidence" value="ECO:0007669"/>
    <property type="project" value="InterPro"/>
</dbReference>
<evidence type="ECO:0000256" key="1">
    <source>
        <dbReference type="ARBA" id="ARBA00022729"/>
    </source>
</evidence>
<dbReference type="Pfam" id="PF17963">
    <property type="entry name" value="Big_9"/>
    <property type="match status" value="3"/>
</dbReference>
<evidence type="ECO:0000256" key="2">
    <source>
        <dbReference type="ARBA" id="ARBA00022737"/>
    </source>
</evidence>
<comment type="caution">
    <text evidence="5">The sequence shown here is derived from an EMBL/GenBank/DDBJ whole genome shotgun (WGS) entry which is preliminary data.</text>
</comment>
<dbReference type="AlphaFoldDB" id="A0A1V1P5Q3"/>
<dbReference type="InterPro" id="IPR003644">
    <property type="entry name" value="Calx_beta"/>
</dbReference>
<name>A0A1V1P5Q3_9BACT</name>
<dbReference type="InterPro" id="IPR038081">
    <property type="entry name" value="CalX-like_sf"/>
</dbReference>
<accession>A0A1V1P5Q3</accession>
<dbReference type="Gene3D" id="2.60.40.2810">
    <property type="match status" value="2"/>
</dbReference>
<dbReference type="Gene3D" id="2.60.40.3440">
    <property type="match status" value="1"/>
</dbReference>
<dbReference type="NCBIfam" id="NF012211">
    <property type="entry name" value="tand_rpt_95"/>
    <property type="match status" value="2"/>
</dbReference>
<feature type="domain" description="Calx-beta" evidence="4">
    <location>
        <begin position="37"/>
        <end position="115"/>
    </location>
</feature>
<dbReference type="SUPFAM" id="SSF141072">
    <property type="entry name" value="CalX-like"/>
    <property type="match status" value="1"/>
</dbReference>
<evidence type="ECO:0000313" key="6">
    <source>
        <dbReference type="Proteomes" id="UP000189670"/>
    </source>
</evidence>
<protein>
    <recommendedName>
        <fullName evidence="4">Calx-beta domain-containing protein</fullName>
    </recommendedName>
</protein>
<dbReference type="EMBL" id="ATBP01000485">
    <property type="protein sequence ID" value="ETR70118.1"/>
    <property type="molecule type" value="Genomic_DNA"/>
</dbReference>
<evidence type="ECO:0000256" key="3">
    <source>
        <dbReference type="ARBA" id="ARBA00022837"/>
    </source>
</evidence>
<dbReference type="Gene3D" id="2.60.40.2030">
    <property type="match status" value="1"/>
</dbReference>
<sequence length="924" mass="104328">MATAIPPIYQNLCIQTYNSAKTLPHPQIPPLQFQSSTLPQKYDCSFRTIDGAAVSGIDYIHTSGNLTFLTNESQKEIPITILNNPENQTEKTFVLNIGASDDIFLNDGAQAIITISSCNSVNAPYSQTFIQKMPASGWTYYSEPNARIQQTAGRLRMDNSQDNTDSLNESILHIDLSVVENVRLTFFQKSIARDECTSLPSFFVDHFNGDGVSISNDGHTWYRLLDSMDLTTDAVGQQYTVNLSDIASAIQASYDENFQLNQYTHIKFQQYGNRSYPSGGREWDNISINGTIIPPVAYNDILSLTEDIATTSMLTATQEYEHSLHYTIVTAPLKGNVTITEYTTGRYTYQPNPNATGEDYFTFKVINLKTEAESKPATITIYISPVNDPPVTLDVNVDLYENKYKYITLSTSDPDNDILTYQIIEPPLHGTVSVMNNIATYTPYIYYNGPDSFTFKAMDEELHSNISTVMLTIYSVYSPPLAYLQTVNTTEDMPFNISLTGFSPDNLPLTYHLNTQTSHGTISGTPPYLTYTPAPHFWGNDVFTFFVNDGEENSESAQISIFIARSENYTLSLLTNKAGQIRINGTTALPPWNNPFPTDAQVCFEAIPNVDWIFQQWTGDSDSAQNPICITMDRSKTITANFVKQSFVLNIYGNETIMINQLEQQLPFRQSFETNSNRFRCWDGDIQLCDDLIEFTINEHMNLTPIFYPIPIWETPITVERQVADSSVQYTGTIHIGIASQAYTKPLKTTAEFYSCDIFAYDQDLETVGDDIHQDNLYEHIWNIAVSPRGNIGSVVNEETAAIRWNPQTFSPEGHYILKKGLDGTGETLIENMRNTTQYLITDKTYQGLSIVWKKYDTFTFHLNQGWNLISLPLFPETTTVENLFPDYTVAYEYKNGGYLLVSALEPGKGYWIKVPFFPMTQYH</sequence>
<reference evidence="6" key="1">
    <citation type="submission" date="2012-11" db="EMBL/GenBank/DDBJ databases">
        <authorList>
            <person name="Lucero-Rivera Y.E."/>
            <person name="Tovar-Ramirez D."/>
        </authorList>
    </citation>
    <scope>NUCLEOTIDE SEQUENCE [LARGE SCALE GENOMIC DNA]</scope>
    <source>
        <strain evidence="6">Araruama</strain>
    </source>
</reference>
<proteinExistence type="predicted"/>
<keyword evidence="1" id="KW-0732">Signal</keyword>
<organism evidence="5 6">
    <name type="scientific">Candidatus Magnetoglobus multicellularis str. Araruama</name>
    <dbReference type="NCBI Taxonomy" id="890399"/>
    <lineage>
        <taxon>Bacteria</taxon>
        <taxon>Pseudomonadati</taxon>
        <taxon>Thermodesulfobacteriota</taxon>
        <taxon>Desulfobacteria</taxon>
        <taxon>Desulfobacterales</taxon>
        <taxon>Desulfobacteraceae</taxon>
        <taxon>Candidatus Magnetoglobus</taxon>
    </lineage>
</organism>
<dbReference type="Pfam" id="PF03160">
    <property type="entry name" value="Calx-beta"/>
    <property type="match status" value="1"/>
</dbReference>
<gene>
    <name evidence="5" type="ORF">OMM_03470</name>
</gene>
<keyword evidence="3" id="KW-0106">Calcium</keyword>
<evidence type="ECO:0000259" key="4">
    <source>
        <dbReference type="Pfam" id="PF03160"/>
    </source>
</evidence>
<dbReference type="Proteomes" id="UP000189670">
    <property type="component" value="Unassembled WGS sequence"/>
</dbReference>
<dbReference type="GO" id="GO:0007154">
    <property type="term" value="P:cell communication"/>
    <property type="evidence" value="ECO:0007669"/>
    <property type="project" value="InterPro"/>
</dbReference>
<keyword evidence="2" id="KW-0677">Repeat</keyword>